<reference evidence="1 2" key="1">
    <citation type="submission" date="2020-05" db="EMBL/GenBank/DDBJ databases">
        <title>Identification and distribution of gene clusters putatively required for synthesis of sphingolipid metabolism inhibitors in phylogenetically diverse species of the filamentous fungus Fusarium.</title>
        <authorList>
            <person name="Kim H.-S."/>
            <person name="Busman M."/>
            <person name="Brown D.W."/>
            <person name="Divon H."/>
            <person name="Uhlig S."/>
            <person name="Proctor R.H."/>
        </authorList>
    </citation>
    <scope>NUCLEOTIDE SEQUENCE [LARGE SCALE GENOMIC DNA]</scope>
    <source>
        <strain evidence="1 2">NRRL 13617</strain>
    </source>
</reference>
<name>A0A8H5K340_9HYPO</name>
<sequence length="249" mass="28877">MHPEDDSLASLDGCTYTKVVSFNNWVHQEACRRWEIIKHPLTDLRVEPLWHRNEDVIEYAVDYRFARSNPRWHEDESNEQDSNDNYNDSVADHCARLIKEDGYFYCEDPHDSGAGGQDPDEDFFYPLLHSSLTTTIDKTSFEAFSKMNLRKHGPETENPAIKRLWRSHKNGKHVVLFIPPTQCAGLKIKGTQEVTGYVLFRHRLVHATKSNGTFPPWFPDDPKIQYYFDVAKRSVTINYSGDKSLEDPV</sequence>
<organism evidence="1 2">
    <name type="scientific">Fusarium phyllophilum</name>
    <dbReference type="NCBI Taxonomy" id="47803"/>
    <lineage>
        <taxon>Eukaryota</taxon>
        <taxon>Fungi</taxon>
        <taxon>Dikarya</taxon>
        <taxon>Ascomycota</taxon>
        <taxon>Pezizomycotina</taxon>
        <taxon>Sordariomycetes</taxon>
        <taxon>Hypocreomycetidae</taxon>
        <taxon>Hypocreales</taxon>
        <taxon>Nectriaceae</taxon>
        <taxon>Fusarium</taxon>
        <taxon>Fusarium fujikuroi species complex</taxon>
    </lineage>
</organism>
<gene>
    <name evidence="1" type="ORF">FPHYL_4255</name>
</gene>
<comment type="caution">
    <text evidence="1">The sequence shown here is derived from an EMBL/GenBank/DDBJ whole genome shotgun (WGS) entry which is preliminary data.</text>
</comment>
<proteinExistence type="predicted"/>
<dbReference type="EMBL" id="JAAOAQ010000129">
    <property type="protein sequence ID" value="KAF5565457.1"/>
    <property type="molecule type" value="Genomic_DNA"/>
</dbReference>
<accession>A0A8H5K340</accession>
<dbReference type="Proteomes" id="UP000582016">
    <property type="component" value="Unassembled WGS sequence"/>
</dbReference>
<evidence type="ECO:0000313" key="1">
    <source>
        <dbReference type="EMBL" id="KAF5565457.1"/>
    </source>
</evidence>
<keyword evidence="2" id="KW-1185">Reference proteome</keyword>
<protein>
    <submittedName>
        <fullName evidence="1">Uncharacterized protein</fullName>
    </submittedName>
</protein>
<evidence type="ECO:0000313" key="2">
    <source>
        <dbReference type="Proteomes" id="UP000582016"/>
    </source>
</evidence>
<dbReference type="OrthoDB" id="10468360at2759"/>
<dbReference type="AlphaFoldDB" id="A0A8H5K340"/>